<evidence type="ECO:0008006" key="3">
    <source>
        <dbReference type="Google" id="ProtNLM"/>
    </source>
</evidence>
<reference evidence="1 2" key="1">
    <citation type="submission" date="2019-08" db="EMBL/GenBank/DDBJ databases">
        <title>Complete genome sequence of Arcobacter acticola.</title>
        <authorList>
            <person name="Miller W."/>
        </authorList>
    </citation>
    <scope>NUCLEOTIDE SEQUENCE [LARGE SCALE GENOMIC DNA]</scope>
    <source>
        <strain evidence="1 2">KCTC 52212</strain>
    </source>
</reference>
<evidence type="ECO:0000313" key="1">
    <source>
        <dbReference type="EMBL" id="QKE30011.1"/>
    </source>
</evidence>
<proteinExistence type="predicted"/>
<protein>
    <recommendedName>
        <fullName evidence="3">Rho-binding antiterminator</fullName>
    </recommendedName>
</protein>
<dbReference type="RefSeq" id="WP_172128285.1">
    <property type="nucleotide sequence ID" value="NZ_CP042652.1"/>
</dbReference>
<dbReference type="Gene3D" id="2.30.30.400">
    <property type="entry name" value="Rof-like"/>
    <property type="match status" value="1"/>
</dbReference>
<dbReference type="InterPro" id="IPR023534">
    <property type="entry name" value="Rof/RNase_P-like"/>
</dbReference>
<gene>
    <name evidence="1" type="ORF">AACT_2959</name>
</gene>
<keyword evidence="2" id="KW-1185">Reference proteome</keyword>
<sequence length="81" mass="9403">MANKYQTVSCHFYDELEALAVKKVLSNITYLENENEINVEDLIVDFKTKNKEEFLILKNGTQIRLDKIVRINGINTPNLQC</sequence>
<dbReference type="InterPro" id="IPR038626">
    <property type="entry name" value="Rof-like_sf"/>
</dbReference>
<dbReference type="KEGG" id="paco:AACT_2959"/>
<accession>A0A6M8ERU9</accession>
<dbReference type="EMBL" id="CP042652">
    <property type="protein sequence ID" value="QKE30011.1"/>
    <property type="molecule type" value="Genomic_DNA"/>
</dbReference>
<name>A0A6M8ERU9_9BACT</name>
<evidence type="ECO:0000313" key="2">
    <source>
        <dbReference type="Proteomes" id="UP000503483"/>
    </source>
</evidence>
<dbReference type="SUPFAM" id="SSF101744">
    <property type="entry name" value="Rof/RNase P subunit-like"/>
    <property type="match status" value="1"/>
</dbReference>
<dbReference type="AlphaFoldDB" id="A0A6M8ERU9"/>
<organism evidence="1 2">
    <name type="scientific">Arcobacter acticola</name>
    <dbReference type="NCBI Taxonomy" id="1849015"/>
    <lineage>
        <taxon>Bacteria</taxon>
        <taxon>Pseudomonadati</taxon>
        <taxon>Campylobacterota</taxon>
        <taxon>Epsilonproteobacteria</taxon>
        <taxon>Campylobacterales</taxon>
        <taxon>Arcobacteraceae</taxon>
        <taxon>Arcobacter</taxon>
    </lineage>
</organism>
<dbReference type="Proteomes" id="UP000503483">
    <property type="component" value="Chromosome"/>
</dbReference>